<gene>
    <name evidence="3" type="ORF">DHW31_10730</name>
</gene>
<dbReference type="PANTHER" id="PTHR31339:SF9">
    <property type="entry name" value="PLASMIN AND FIBRONECTIN-BINDING PROTEIN A"/>
    <property type="match status" value="1"/>
</dbReference>
<protein>
    <submittedName>
        <fullName evidence="3">Exo-poly-alpha-D-galacturonosidase</fullName>
    </submittedName>
</protein>
<comment type="caution">
    <text evidence="3">The sequence shown here is derived from an EMBL/GenBank/DDBJ whole genome shotgun (WGS) entry which is preliminary data.</text>
</comment>
<dbReference type="AlphaFoldDB" id="A0A3D2SG31"/>
<accession>A0A3D2SG31</accession>
<evidence type="ECO:0000256" key="1">
    <source>
        <dbReference type="SAM" id="SignalP"/>
    </source>
</evidence>
<feature type="non-terminal residue" evidence="3">
    <location>
        <position position="188"/>
    </location>
</feature>
<evidence type="ECO:0000313" key="4">
    <source>
        <dbReference type="Proteomes" id="UP000263098"/>
    </source>
</evidence>
<dbReference type="InterPro" id="IPR012334">
    <property type="entry name" value="Pectin_lyas_fold"/>
</dbReference>
<dbReference type="InterPro" id="IPR051801">
    <property type="entry name" value="GH28_Enzymes"/>
</dbReference>
<organism evidence="3 4">
    <name type="scientific">Bacteroides graminisolvens</name>
    <dbReference type="NCBI Taxonomy" id="477666"/>
    <lineage>
        <taxon>Bacteria</taxon>
        <taxon>Pseudomonadati</taxon>
        <taxon>Bacteroidota</taxon>
        <taxon>Bacteroidia</taxon>
        <taxon>Bacteroidales</taxon>
        <taxon>Bacteroidaceae</taxon>
        <taxon>Bacteroides</taxon>
    </lineage>
</organism>
<dbReference type="Pfam" id="PF12708">
    <property type="entry name" value="Pect-lyase_RHGA_epim"/>
    <property type="match status" value="1"/>
</dbReference>
<keyword evidence="1" id="KW-0732">Signal</keyword>
<dbReference type="Gene3D" id="2.160.20.10">
    <property type="entry name" value="Single-stranded right-handed beta-helix, Pectin lyase-like"/>
    <property type="match status" value="1"/>
</dbReference>
<dbReference type="SUPFAM" id="SSF51126">
    <property type="entry name" value="Pectin lyase-like"/>
    <property type="match status" value="1"/>
</dbReference>
<proteinExistence type="predicted"/>
<dbReference type="Proteomes" id="UP000263098">
    <property type="component" value="Unassembled WGS sequence"/>
</dbReference>
<evidence type="ECO:0000313" key="3">
    <source>
        <dbReference type="EMBL" id="HCK25225.1"/>
    </source>
</evidence>
<dbReference type="InterPro" id="IPR024535">
    <property type="entry name" value="RHGA/B-epi-like_pectate_lyase"/>
</dbReference>
<dbReference type="PANTHER" id="PTHR31339">
    <property type="entry name" value="PECTIN LYASE-RELATED"/>
    <property type="match status" value="1"/>
</dbReference>
<feature type="signal peptide" evidence="1">
    <location>
        <begin position="1"/>
        <end position="19"/>
    </location>
</feature>
<name>A0A3D2SG31_9BACE</name>
<sequence>MKHILCLLFFLSLTTVDLAGATHNIKEYGAIGDGKHIDSPAINAAIEAAAQNGGGTVYIPTGKYTCYSIRLKSHLTIYLEAGAEIIAAFPTQTEGYDEAEENTHNLYQDFGHSHWKNSLMWGIGLEDVTICGPGLINGKGLTREESRLPGVGNKAISLKLCKNVILKDFSMLHCGHFALLATGVDNLT</sequence>
<evidence type="ECO:0000259" key="2">
    <source>
        <dbReference type="Pfam" id="PF12708"/>
    </source>
</evidence>
<reference evidence="3 4" key="1">
    <citation type="journal article" date="2018" name="Nat. Biotechnol.">
        <title>A standardized bacterial taxonomy based on genome phylogeny substantially revises the tree of life.</title>
        <authorList>
            <person name="Parks D.H."/>
            <person name="Chuvochina M."/>
            <person name="Waite D.W."/>
            <person name="Rinke C."/>
            <person name="Skarshewski A."/>
            <person name="Chaumeil P.A."/>
            <person name="Hugenholtz P."/>
        </authorList>
    </citation>
    <scope>NUCLEOTIDE SEQUENCE [LARGE SCALE GENOMIC DNA]</scope>
    <source>
        <strain evidence="3">UBA9667</strain>
    </source>
</reference>
<feature type="chain" id="PRO_5017651287" evidence="1">
    <location>
        <begin position="20"/>
        <end position="188"/>
    </location>
</feature>
<dbReference type="InterPro" id="IPR011050">
    <property type="entry name" value="Pectin_lyase_fold/virulence"/>
</dbReference>
<feature type="domain" description="Rhamnogalacturonase A/B/Epimerase-like pectate lyase" evidence="2">
    <location>
        <begin position="24"/>
        <end position="67"/>
    </location>
</feature>
<dbReference type="EMBL" id="DPVG01000401">
    <property type="protein sequence ID" value="HCK25225.1"/>
    <property type="molecule type" value="Genomic_DNA"/>
</dbReference>